<protein>
    <submittedName>
        <fullName evidence="2">Uncharacterized protein</fullName>
    </submittedName>
</protein>
<evidence type="ECO:0000313" key="2">
    <source>
        <dbReference type="EMBL" id="JAD93712.1"/>
    </source>
</evidence>
<name>A0A0A9ECG8_ARUDO</name>
<feature type="region of interest" description="Disordered" evidence="1">
    <location>
        <begin position="50"/>
        <end position="69"/>
    </location>
</feature>
<evidence type="ECO:0000256" key="1">
    <source>
        <dbReference type="SAM" id="MobiDB-lite"/>
    </source>
</evidence>
<reference evidence="2" key="2">
    <citation type="journal article" date="2015" name="Data Brief">
        <title>Shoot transcriptome of the giant reed, Arundo donax.</title>
        <authorList>
            <person name="Barrero R.A."/>
            <person name="Guerrero F.D."/>
            <person name="Moolhuijzen P."/>
            <person name="Goolsby J.A."/>
            <person name="Tidwell J."/>
            <person name="Bellgard S.E."/>
            <person name="Bellgard M.I."/>
        </authorList>
    </citation>
    <scope>NUCLEOTIDE SEQUENCE</scope>
    <source>
        <tissue evidence="2">Shoot tissue taken approximately 20 cm above the soil surface</tissue>
    </source>
</reference>
<sequence length="69" mass="7804">MPVSCCIHCHGIWNRLYRLVAASRTRARLYTPCSNFSKRACIFLRAAAQGWRASSRKEAASPSSFLRSQ</sequence>
<dbReference type="AlphaFoldDB" id="A0A0A9ECG8"/>
<reference evidence="2" key="1">
    <citation type="submission" date="2014-09" db="EMBL/GenBank/DDBJ databases">
        <authorList>
            <person name="Magalhaes I.L.F."/>
            <person name="Oliveira U."/>
            <person name="Santos F.R."/>
            <person name="Vidigal T.H.D.A."/>
            <person name="Brescovit A.D."/>
            <person name="Santos A.J."/>
        </authorList>
    </citation>
    <scope>NUCLEOTIDE SEQUENCE</scope>
    <source>
        <tissue evidence="2">Shoot tissue taken approximately 20 cm above the soil surface</tissue>
    </source>
</reference>
<proteinExistence type="predicted"/>
<dbReference type="EMBL" id="GBRH01204183">
    <property type="protein sequence ID" value="JAD93712.1"/>
    <property type="molecule type" value="Transcribed_RNA"/>
</dbReference>
<organism evidence="2">
    <name type="scientific">Arundo donax</name>
    <name type="common">Giant reed</name>
    <name type="synonym">Donax arundinaceus</name>
    <dbReference type="NCBI Taxonomy" id="35708"/>
    <lineage>
        <taxon>Eukaryota</taxon>
        <taxon>Viridiplantae</taxon>
        <taxon>Streptophyta</taxon>
        <taxon>Embryophyta</taxon>
        <taxon>Tracheophyta</taxon>
        <taxon>Spermatophyta</taxon>
        <taxon>Magnoliopsida</taxon>
        <taxon>Liliopsida</taxon>
        <taxon>Poales</taxon>
        <taxon>Poaceae</taxon>
        <taxon>PACMAD clade</taxon>
        <taxon>Arundinoideae</taxon>
        <taxon>Arundineae</taxon>
        <taxon>Arundo</taxon>
    </lineage>
</organism>
<accession>A0A0A9ECG8</accession>